<dbReference type="Proteomes" id="UP000224829">
    <property type="component" value="Segment"/>
</dbReference>
<dbReference type="EMBL" id="MF063068">
    <property type="protein sequence ID" value="ARV77278.1"/>
    <property type="molecule type" value="Genomic_DNA"/>
</dbReference>
<keyword evidence="2" id="KW-1185">Reference proteome</keyword>
<sequence length="125" mass="14427">MFELAVPLSKVHETPVEMPPGFRDRHIDFANMWVHAWDHRAPSVPNGESSGHNYRLYPLEHTHAVGVYVFGVKEDMTPQCYEPSFRIVLDMHHGTYQVTDVSLHWESLVEDLEPSELPVAIFNFL</sequence>
<proteinExistence type="predicted"/>
<organism evidence="1 2">
    <name type="scientific">Pseudomonas phage Noxifer</name>
    <dbReference type="NCBI Taxonomy" id="2006684"/>
    <lineage>
        <taxon>Viruses</taxon>
        <taxon>Duplodnaviria</taxon>
        <taxon>Heunggongvirae</taxon>
        <taxon>Uroviricota</taxon>
        <taxon>Caudoviricetes</taxon>
        <taxon>Chimalliviridae</taxon>
        <taxon>Noxifervirus</taxon>
        <taxon>Noxifervirus noxifer</taxon>
    </lineage>
</organism>
<gene>
    <name evidence="1" type="ORF">NOXIFER_109</name>
</gene>
<reference evidence="1 2" key="1">
    <citation type="submission" date="2017-05" db="EMBL/GenBank/DDBJ databases">
        <authorList>
            <person name="Song R."/>
            <person name="Chenine A.L."/>
            <person name="Ruprecht R.M."/>
        </authorList>
    </citation>
    <scope>NUCLEOTIDE SEQUENCE [LARGE SCALE GENOMIC DNA]</scope>
</reference>
<name>A0A1Y0T178_9CAUD</name>
<accession>A0A1Y0T178</accession>
<protein>
    <submittedName>
        <fullName evidence="1">Uncharacterized protein</fullName>
    </submittedName>
</protein>
<evidence type="ECO:0000313" key="1">
    <source>
        <dbReference type="EMBL" id="ARV77278.1"/>
    </source>
</evidence>
<evidence type="ECO:0000313" key="2">
    <source>
        <dbReference type="Proteomes" id="UP000224829"/>
    </source>
</evidence>